<accession>A0A0U1KY09</accession>
<keyword evidence="2" id="KW-1185">Reference proteome</keyword>
<organism evidence="1 2">
    <name type="scientific">Sporomusa ovata</name>
    <dbReference type="NCBI Taxonomy" id="2378"/>
    <lineage>
        <taxon>Bacteria</taxon>
        <taxon>Bacillati</taxon>
        <taxon>Bacillota</taxon>
        <taxon>Negativicutes</taxon>
        <taxon>Selenomonadales</taxon>
        <taxon>Sporomusaceae</taxon>
        <taxon>Sporomusa</taxon>
    </lineage>
</organism>
<protein>
    <submittedName>
        <fullName evidence="1">Uncharacterized protein</fullName>
    </submittedName>
</protein>
<sequence length="88" mass="10142">MITNLILDIGFCYFFLNVFLPSKRILSLGIPPFDVLIINMFHALLLYSYQIWQDNALVLRDEKSNVLPSLHPVAAKPLPKDPRDKDDE</sequence>
<name>A0A0U1KY09_9FIRM</name>
<dbReference type="EMBL" id="CTRP01000010">
    <property type="protein sequence ID" value="CQR72302.1"/>
    <property type="molecule type" value="Genomic_DNA"/>
</dbReference>
<evidence type="ECO:0000313" key="2">
    <source>
        <dbReference type="Proteomes" id="UP000049855"/>
    </source>
</evidence>
<gene>
    <name evidence="1" type="ORF">SpAn4DRAFT_2762</name>
</gene>
<reference evidence="2" key="1">
    <citation type="submission" date="2015-03" db="EMBL/GenBank/DDBJ databases">
        <authorList>
            <person name="Nijsse Bart"/>
        </authorList>
    </citation>
    <scope>NUCLEOTIDE SEQUENCE [LARGE SCALE GENOMIC DNA]</scope>
</reference>
<dbReference type="AlphaFoldDB" id="A0A0U1KY09"/>
<evidence type="ECO:0000313" key="1">
    <source>
        <dbReference type="EMBL" id="CQR72302.1"/>
    </source>
</evidence>
<proteinExistence type="predicted"/>
<dbReference type="Proteomes" id="UP000049855">
    <property type="component" value="Unassembled WGS sequence"/>
</dbReference>